<dbReference type="PRINTS" id="PR00463">
    <property type="entry name" value="EP450I"/>
</dbReference>
<sequence length="476" mass="54185">MDRPDVSDRATLRKSFWAPGALPAARLRRGGGERLASAQKPLPPGSFGLPLLGETLSIAWNNHGFFIKRFKKYGHVFKSHLFGERVVFFVGPEAFTFFLDERYFTRARGSPGHVQELLCYDSLPLIDGETHRTRKRLILHAFRKEALDAYVPIIQRITSKFIEQWARRGDLTWRDEFQKMGSALVLELFTGQVAGPANAHVASAINDFLKGFTAAPIKLPFTTYGRAIRGRDQLLAHIDEALRQHHQRRFEDVLSELMEARSPDGSRLEDDVLRLELMHLFFAAYGGVYVSLTLFTLALSQHPELWQRARDEVRRVSPEGPITPEQLEKLTFLGQFSQELRRFFPINSTTFFAQVKAPFEYGGYHVPAGWRAAACVHVAMHDPDVFPQPERFDPDRFDARCPMHLEENSYIPHGGGAPDGHRCPGEPVITLLLKIVGTLLLRDYTWELPPQDLKLNRDFFPTPCSGLKVKFRRLPG</sequence>
<evidence type="ECO:0000256" key="3">
    <source>
        <dbReference type="ARBA" id="ARBA00022723"/>
    </source>
</evidence>
<evidence type="ECO:0000256" key="2">
    <source>
        <dbReference type="ARBA" id="ARBA00022617"/>
    </source>
</evidence>
<dbReference type="InterPro" id="IPR001128">
    <property type="entry name" value="Cyt_P450"/>
</dbReference>
<gene>
    <name evidence="7" type="ORF">JY651_32855</name>
</gene>
<comment type="similarity">
    <text evidence="1">Belongs to the cytochrome P450 family.</text>
</comment>
<evidence type="ECO:0000256" key="4">
    <source>
        <dbReference type="ARBA" id="ARBA00023002"/>
    </source>
</evidence>
<evidence type="ECO:0000256" key="6">
    <source>
        <dbReference type="ARBA" id="ARBA00023033"/>
    </source>
</evidence>
<dbReference type="InterPro" id="IPR036396">
    <property type="entry name" value="Cyt_P450_sf"/>
</dbReference>
<keyword evidence="8" id="KW-1185">Reference proteome</keyword>
<organism evidence="7 8">
    <name type="scientific">Pyxidicoccus parkwayensis</name>
    <dbReference type="NCBI Taxonomy" id="2813578"/>
    <lineage>
        <taxon>Bacteria</taxon>
        <taxon>Pseudomonadati</taxon>
        <taxon>Myxococcota</taxon>
        <taxon>Myxococcia</taxon>
        <taxon>Myxococcales</taxon>
        <taxon>Cystobacterineae</taxon>
        <taxon>Myxococcaceae</taxon>
        <taxon>Pyxidicoccus</taxon>
    </lineage>
</organism>
<keyword evidence="2" id="KW-0349">Heme</keyword>
<dbReference type="SUPFAM" id="SSF48264">
    <property type="entry name" value="Cytochrome P450"/>
    <property type="match status" value="1"/>
</dbReference>
<keyword evidence="3" id="KW-0479">Metal-binding</keyword>
<dbReference type="Pfam" id="PF00067">
    <property type="entry name" value="p450"/>
    <property type="match status" value="2"/>
</dbReference>
<evidence type="ECO:0000313" key="7">
    <source>
        <dbReference type="EMBL" id="QSQ20045.1"/>
    </source>
</evidence>
<evidence type="ECO:0000256" key="1">
    <source>
        <dbReference type="ARBA" id="ARBA00010617"/>
    </source>
</evidence>
<reference evidence="7 8" key="1">
    <citation type="submission" date="2021-02" db="EMBL/GenBank/DDBJ databases">
        <title>De Novo genome assembly of isolated myxobacteria.</title>
        <authorList>
            <person name="Stevens D.C."/>
        </authorList>
    </citation>
    <scope>NUCLEOTIDE SEQUENCE [LARGE SCALE GENOMIC DNA]</scope>
    <source>
        <strain evidence="8">SCPEA02</strain>
    </source>
</reference>
<dbReference type="PANTHER" id="PTHR24286">
    <property type="entry name" value="CYTOCHROME P450 26"/>
    <property type="match status" value="1"/>
</dbReference>
<dbReference type="EMBL" id="CP071090">
    <property type="protein sequence ID" value="QSQ20045.1"/>
    <property type="molecule type" value="Genomic_DNA"/>
</dbReference>
<evidence type="ECO:0000256" key="5">
    <source>
        <dbReference type="ARBA" id="ARBA00023004"/>
    </source>
</evidence>
<evidence type="ECO:0000313" key="8">
    <source>
        <dbReference type="Proteomes" id="UP000662747"/>
    </source>
</evidence>
<keyword evidence="4" id="KW-0560">Oxidoreductase</keyword>
<dbReference type="Proteomes" id="UP000662747">
    <property type="component" value="Chromosome"/>
</dbReference>
<dbReference type="InterPro" id="IPR002401">
    <property type="entry name" value="Cyt_P450_E_grp-I"/>
</dbReference>
<dbReference type="RefSeq" id="WP_206721626.1">
    <property type="nucleotide sequence ID" value="NZ_CP071090.1"/>
</dbReference>
<keyword evidence="6" id="KW-0503">Monooxygenase</keyword>
<dbReference type="PANTHER" id="PTHR24286:SF384">
    <property type="entry name" value="P450, PUTATIVE (EUROFUNG)-RELATED"/>
    <property type="match status" value="1"/>
</dbReference>
<keyword evidence="5" id="KW-0408">Iron</keyword>
<proteinExistence type="inferred from homology"/>
<protein>
    <submittedName>
        <fullName evidence="7">Cytochrome P450</fullName>
    </submittedName>
</protein>
<name>A0ABX7NMP8_9BACT</name>
<accession>A0ABX7NMP8</accession>
<dbReference type="Gene3D" id="1.10.630.10">
    <property type="entry name" value="Cytochrome P450"/>
    <property type="match status" value="1"/>
</dbReference>